<dbReference type="GO" id="GO:0005737">
    <property type="term" value="C:cytoplasm"/>
    <property type="evidence" value="ECO:0007669"/>
    <property type="project" value="UniProtKB-ARBA"/>
</dbReference>
<organism evidence="2 3">
    <name type="scientific">Vanessa tameamea</name>
    <name type="common">Kamehameha butterfly</name>
    <dbReference type="NCBI Taxonomy" id="334116"/>
    <lineage>
        <taxon>Eukaryota</taxon>
        <taxon>Metazoa</taxon>
        <taxon>Ecdysozoa</taxon>
        <taxon>Arthropoda</taxon>
        <taxon>Hexapoda</taxon>
        <taxon>Insecta</taxon>
        <taxon>Pterygota</taxon>
        <taxon>Neoptera</taxon>
        <taxon>Endopterygota</taxon>
        <taxon>Lepidoptera</taxon>
        <taxon>Glossata</taxon>
        <taxon>Ditrysia</taxon>
        <taxon>Papilionoidea</taxon>
        <taxon>Nymphalidae</taxon>
        <taxon>Nymphalinae</taxon>
        <taxon>Vanessa</taxon>
    </lineage>
</organism>
<protein>
    <submittedName>
        <fullName evidence="3">Uncharacterized protein LOC113404152</fullName>
    </submittedName>
</protein>
<reference evidence="3" key="1">
    <citation type="submission" date="2025-08" db="UniProtKB">
        <authorList>
            <consortium name="RefSeq"/>
        </authorList>
    </citation>
    <scope>IDENTIFICATION</scope>
    <source>
        <tissue evidence="3">Whole body</tissue>
    </source>
</reference>
<dbReference type="OrthoDB" id="407432at2759"/>
<dbReference type="Gene3D" id="2.30.30.140">
    <property type="match status" value="1"/>
</dbReference>
<evidence type="ECO:0000313" key="3">
    <source>
        <dbReference type="RefSeq" id="XP_026500733.2"/>
    </source>
</evidence>
<feature type="domain" description="Tudor" evidence="1">
    <location>
        <begin position="18"/>
        <end position="137"/>
    </location>
</feature>
<evidence type="ECO:0000313" key="2">
    <source>
        <dbReference type="Proteomes" id="UP001652626"/>
    </source>
</evidence>
<dbReference type="SUPFAM" id="SSF63748">
    <property type="entry name" value="Tudor/PWWP/MBT"/>
    <property type="match status" value="2"/>
</dbReference>
<dbReference type="InterPro" id="IPR035437">
    <property type="entry name" value="SNase_OB-fold_sf"/>
</dbReference>
<dbReference type="PANTHER" id="PTHR16442:SF1">
    <property type="entry name" value="RING FINGER PROTEIN 17"/>
    <property type="match status" value="1"/>
</dbReference>
<proteinExistence type="predicted"/>
<evidence type="ECO:0000259" key="1">
    <source>
        <dbReference type="Pfam" id="PF00567"/>
    </source>
</evidence>
<keyword evidence="2" id="KW-1185">Reference proteome</keyword>
<dbReference type="PANTHER" id="PTHR16442">
    <property type="entry name" value="RING FINGER PROTEIN 17"/>
    <property type="match status" value="1"/>
</dbReference>
<name>A0A8B8IUA8_VANTA</name>
<dbReference type="OMA" id="ECEIFAI"/>
<dbReference type="Pfam" id="PF00567">
    <property type="entry name" value="TUDOR"/>
    <property type="match status" value="1"/>
</dbReference>
<sequence>MEELESLVADLTIKSVKMDKTYLVEVTYILDPFDFYVRPMKYRPLIHKWESTEPETKTTIFSIHDMVIFNYGYSCGARKYMRGRIIRISHIEYYLVFDVFAIDYGFTEKLIPIENVWVCSNELKNTPALAFDCQLANCYPIDHTNGFTSEAIHAFKYYAGIEPLRMKILGKKPHKILVELVNSTPESIATLLAIGGFSILGFFCDPAVWNPVVGCKIMYFDFKKLTIGETLNVRVQSGDSLKEFHVARVSDYNNHLKEIDIITFYARREFSLSPEHLIEGTLVCVKIENRNIYERGFIKKVTKLEETAIVQLVDWGRDEEFHIGKMKYMSALCLRTPVLSIYCKTEENQAWDNGYDSFLTPGFEFDITIKSLGHQFECPNTVDISQAVESDDDDGGARALPINFNE</sequence>
<dbReference type="InterPro" id="IPR002999">
    <property type="entry name" value="Tudor"/>
</dbReference>
<dbReference type="AlphaFoldDB" id="A0A8B8IUA8"/>
<dbReference type="GeneID" id="113404152"/>
<dbReference type="Gene3D" id="2.40.50.90">
    <property type="match status" value="1"/>
</dbReference>
<dbReference type="Proteomes" id="UP001652626">
    <property type="component" value="Chromosome Z"/>
</dbReference>
<gene>
    <name evidence="3" type="primary">LOC113404152</name>
</gene>
<accession>A0A8B8IUA8</accession>
<dbReference type="RefSeq" id="XP_026500733.2">
    <property type="nucleotide sequence ID" value="XM_026644948.2"/>
</dbReference>